<dbReference type="PANTHER" id="PTHR22879:SF14">
    <property type="entry name" value="NUT FAMILY MEMBER 2A-RELATED"/>
    <property type="match status" value="1"/>
</dbReference>
<feature type="region of interest" description="Disordered" evidence="2">
    <location>
        <begin position="270"/>
        <end position="313"/>
    </location>
</feature>
<dbReference type="Proteomes" id="UP000335636">
    <property type="component" value="Unassembled WGS sequence"/>
</dbReference>
<evidence type="ECO:0000256" key="1">
    <source>
        <dbReference type="ARBA" id="ARBA00010586"/>
    </source>
</evidence>
<evidence type="ECO:0000259" key="3">
    <source>
        <dbReference type="Pfam" id="PF12881"/>
    </source>
</evidence>
<sequence length="437" mass="48221">MEFEAAEEMEDPRMQLSGFFQCRPPPATPRLEIRRPPVPEAVQQPVCTSRKTNPKVWSAHSLAAKPKAPETKVPETKARKTKARKNKVAKTKGPENKAPEEIPPEAIQEYMDIMDELFGPTNFATWEPSYLSTEELAANLGEEGLEQQPIQDDLYPDPSLLSYVDENVVTKAENMIHPRFLEEMLSSKPYINILALTKELEQQERLTTDQDTRASEAAAKQGAEKRKHHTDQGASMEDWSTEVASQVVKRSRTTEPELLGSKDTAILQGCHGSSSLGTLHSNHPSQNRRSSSLNLGNKSVVGPRKATCSGRPHKTANGCSVDDDLQSLDFLLISQHRLLPWELSQSQAPPIETLCSGDQAIQAPPPQRGLLSSHPPPGAMSMKSALTGRTCFMKNTPCTGPPLQVTRGQDVDLELAQTSQPQKRKCTSSGNLKKKRP</sequence>
<dbReference type="EMBL" id="CABDUW010002562">
    <property type="protein sequence ID" value="VTJ87288.1"/>
    <property type="molecule type" value="Genomic_DNA"/>
</dbReference>
<feature type="domain" description="Nuclear Testis protein N-terminal" evidence="3">
    <location>
        <begin position="211"/>
        <end position="435"/>
    </location>
</feature>
<dbReference type="EMBL" id="WJEC01006674">
    <property type="protein sequence ID" value="KAF7471758.1"/>
    <property type="molecule type" value="Genomic_DNA"/>
</dbReference>
<accession>A0A5E4CZI9</accession>
<feature type="compositionally biased region" description="Basic residues" evidence="2">
    <location>
        <begin position="79"/>
        <end position="90"/>
    </location>
</feature>
<reference evidence="5 6" key="1">
    <citation type="submission" date="2019-04" db="EMBL/GenBank/DDBJ databases">
        <authorList>
            <person name="Alioto T."/>
            <person name="Alioto T."/>
        </authorList>
    </citation>
    <scope>NUCLEOTIDE SEQUENCE [LARGE SCALE GENOMIC DNA]</scope>
</reference>
<feature type="region of interest" description="Disordered" evidence="2">
    <location>
        <begin position="204"/>
        <end position="245"/>
    </location>
</feature>
<proteinExistence type="inferred from homology"/>
<feature type="compositionally biased region" description="Basic and acidic residues" evidence="2">
    <location>
        <begin position="67"/>
        <end position="78"/>
    </location>
</feature>
<keyword evidence="6" id="KW-1185">Reference proteome</keyword>
<evidence type="ECO:0000313" key="4">
    <source>
        <dbReference type="EMBL" id="KAF7471758.1"/>
    </source>
</evidence>
<evidence type="ECO:0000256" key="2">
    <source>
        <dbReference type="SAM" id="MobiDB-lite"/>
    </source>
</evidence>
<protein>
    <recommendedName>
        <fullName evidence="3">Nuclear Testis protein N-terminal domain-containing protein</fullName>
    </recommendedName>
</protein>
<dbReference type="Proteomes" id="UP000662637">
    <property type="component" value="Unassembled WGS sequence"/>
</dbReference>
<gene>
    <name evidence="4" type="ORF">GHT09_017195</name>
    <name evidence="5" type="ORF">MONAX_5E021820</name>
</gene>
<dbReference type="PANTHER" id="PTHR22879">
    <property type="entry name" value="NUT FAMILY MEMBER 1"/>
    <property type="match status" value="1"/>
</dbReference>
<feature type="compositionally biased region" description="Acidic residues" evidence="2">
    <location>
        <begin position="1"/>
        <end position="10"/>
    </location>
</feature>
<dbReference type="Pfam" id="PF12881">
    <property type="entry name" value="NUT"/>
    <property type="match status" value="2"/>
</dbReference>
<name>A0A5E4CZI9_MARMO</name>
<feature type="domain" description="Nuclear Testis protein N-terminal" evidence="3">
    <location>
        <begin position="1"/>
        <end position="210"/>
    </location>
</feature>
<dbReference type="InterPro" id="IPR024309">
    <property type="entry name" value="NUT_N"/>
</dbReference>
<feature type="region of interest" description="Disordered" evidence="2">
    <location>
        <begin position="415"/>
        <end position="437"/>
    </location>
</feature>
<comment type="similarity">
    <text evidence="1">Belongs to the NUT family.</text>
</comment>
<feature type="region of interest" description="Disordered" evidence="2">
    <location>
        <begin position="1"/>
        <end position="100"/>
    </location>
</feature>
<evidence type="ECO:0000313" key="6">
    <source>
        <dbReference type="Proteomes" id="UP000335636"/>
    </source>
</evidence>
<dbReference type="InterPro" id="IPR024310">
    <property type="entry name" value="NUT"/>
</dbReference>
<reference evidence="4" key="2">
    <citation type="submission" date="2020-08" db="EMBL/GenBank/DDBJ databases">
        <authorList>
            <person name="Shumante A."/>
            <person name="Zimin A.V."/>
            <person name="Puiu D."/>
            <person name="Salzberg S.L."/>
        </authorList>
    </citation>
    <scope>NUCLEOTIDE SEQUENCE</scope>
    <source>
        <strain evidence="4">WC2-LM</strain>
        <tissue evidence="4">Liver</tissue>
    </source>
</reference>
<evidence type="ECO:0000313" key="5">
    <source>
        <dbReference type="EMBL" id="VTJ87288.1"/>
    </source>
</evidence>
<dbReference type="AlphaFoldDB" id="A0A5E4CZI9"/>
<feature type="compositionally biased region" description="Basic residues" evidence="2">
    <location>
        <begin position="422"/>
        <end position="437"/>
    </location>
</feature>
<organism evidence="5 6">
    <name type="scientific">Marmota monax</name>
    <name type="common">Woodchuck</name>
    <dbReference type="NCBI Taxonomy" id="9995"/>
    <lineage>
        <taxon>Eukaryota</taxon>
        <taxon>Metazoa</taxon>
        <taxon>Chordata</taxon>
        <taxon>Craniata</taxon>
        <taxon>Vertebrata</taxon>
        <taxon>Euteleostomi</taxon>
        <taxon>Mammalia</taxon>
        <taxon>Eutheria</taxon>
        <taxon>Euarchontoglires</taxon>
        <taxon>Glires</taxon>
        <taxon>Rodentia</taxon>
        <taxon>Sciuromorpha</taxon>
        <taxon>Sciuridae</taxon>
        <taxon>Xerinae</taxon>
        <taxon>Marmotini</taxon>
        <taxon>Marmota</taxon>
    </lineage>
</organism>
<feature type="compositionally biased region" description="Basic and acidic residues" evidence="2">
    <location>
        <begin position="204"/>
        <end position="214"/>
    </location>
</feature>
<feature type="compositionally biased region" description="Polar residues" evidence="2">
    <location>
        <begin position="271"/>
        <end position="297"/>
    </location>
</feature>